<reference evidence="2 3" key="1">
    <citation type="submission" date="2014-09" db="EMBL/GenBank/DDBJ databases">
        <authorList>
            <person name="McGinnis J.M."/>
            <person name="Wolfgang W.J."/>
        </authorList>
    </citation>
    <scope>NUCLEOTIDE SEQUENCE [LARGE SCALE GENOMIC DNA]</scope>
    <source>
        <strain evidence="2 3">HAMBI 3106</strain>
    </source>
</reference>
<keyword evidence="1" id="KW-0812">Transmembrane</keyword>
<organism evidence="2 3">
    <name type="scientific">Paracoccus sphaerophysae</name>
    <dbReference type="NCBI Taxonomy" id="690417"/>
    <lineage>
        <taxon>Bacteria</taxon>
        <taxon>Pseudomonadati</taxon>
        <taxon>Pseudomonadota</taxon>
        <taxon>Alphaproteobacteria</taxon>
        <taxon>Rhodobacterales</taxon>
        <taxon>Paracoccaceae</taxon>
        <taxon>Paracoccus</taxon>
    </lineage>
</organism>
<evidence type="ECO:0000256" key="1">
    <source>
        <dbReference type="SAM" id="Phobius"/>
    </source>
</evidence>
<dbReference type="AlphaFoldDB" id="A0A099EZH1"/>
<gene>
    <name evidence="2" type="ORF">IC63_13470</name>
</gene>
<protein>
    <recommendedName>
        <fullName evidence="4">DUF4405 domain-containing protein</fullName>
    </recommendedName>
</protein>
<dbReference type="RefSeq" id="WP_036720987.1">
    <property type="nucleotide sequence ID" value="NZ_JRKS01000053.1"/>
</dbReference>
<proteinExistence type="predicted"/>
<evidence type="ECO:0000313" key="3">
    <source>
        <dbReference type="Proteomes" id="UP000029917"/>
    </source>
</evidence>
<sequence>MPSVFNRYATPFITGLFLVSLVSGIALFFHIGPRGFHGMHEWLSMVLILPLGLHVWKNWRAFTVYLRHAPIAVALVVSTVAAAVFLMPSSQPAGAGGGNPALAVLNRLTAATPAELAAVLDTTPEAVTTALATQGIAATAPDQPLTAAVAASGKSAMQVAQALNAIGN</sequence>
<keyword evidence="1" id="KW-0472">Membrane</keyword>
<comment type="caution">
    <text evidence="2">The sequence shown here is derived from an EMBL/GenBank/DDBJ whole genome shotgun (WGS) entry which is preliminary data.</text>
</comment>
<feature type="transmembrane region" description="Helical" evidence="1">
    <location>
        <begin position="12"/>
        <end position="30"/>
    </location>
</feature>
<dbReference type="Proteomes" id="UP000029917">
    <property type="component" value="Unassembled WGS sequence"/>
</dbReference>
<keyword evidence="3" id="KW-1185">Reference proteome</keyword>
<evidence type="ECO:0000313" key="2">
    <source>
        <dbReference type="EMBL" id="KGJ03317.1"/>
    </source>
</evidence>
<feature type="transmembrane region" description="Helical" evidence="1">
    <location>
        <begin position="65"/>
        <end position="86"/>
    </location>
</feature>
<reference evidence="2 3" key="2">
    <citation type="submission" date="2014-10" db="EMBL/GenBank/DDBJ databases">
        <title>Paracoccus sanguinis sp. nov., isolated from clinical specimens of New York State patients.</title>
        <authorList>
            <person name="Mingle L.A."/>
            <person name="Cole J.A."/>
            <person name="Lapierre P."/>
            <person name="Musser K.A."/>
        </authorList>
    </citation>
    <scope>NUCLEOTIDE SEQUENCE [LARGE SCALE GENOMIC DNA]</scope>
    <source>
        <strain evidence="2 3">HAMBI 3106</strain>
    </source>
</reference>
<dbReference type="STRING" id="690417.IC63_13470"/>
<keyword evidence="1" id="KW-1133">Transmembrane helix</keyword>
<dbReference type="EMBL" id="JRKS01000053">
    <property type="protein sequence ID" value="KGJ03317.1"/>
    <property type="molecule type" value="Genomic_DNA"/>
</dbReference>
<accession>A0A099EZH1</accession>
<evidence type="ECO:0008006" key="4">
    <source>
        <dbReference type="Google" id="ProtNLM"/>
    </source>
</evidence>
<name>A0A099EZH1_9RHOB</name>
<dbReference type="OrthoDB" id="5339490at2"/>